<dbReference type="EMBL" id="VIXA01000001">
    <property type="protein sequence ID" value="TWG28748.1"/>
    <property type="molecule type" value="Genomic_DNA"/>
</dbReference>
<proteinExistence type="predicted"/>
<dbReference type="SUPFAM" id="SSF52242">
    <property type="entry name" value="Cobalamin (vitamin B12)-binding domain"/>
    <property type="match status" value="1"/>
</dbReference>
<evidence type="ECO:0000313" key="1">
    <source>
        <dbReference type="EMBL" id="TWG28748.1"/>
    </source>
</evidence>
<dbReference type="AlphaFoldDB" id="A0A561WY03"/>
<keyword evidence="2" id="KW-1185">Reference proteome</keyword>
<name>A0A561WY03_9ACTN</name>
<protein>
    <submittedName>
        <fullName evidence="1">Uncharacterized protein</fullName>
    </submittedName>
</protein>
<dbReference type="GO" id="GO:0031419">
    <property type="term" value="F:cobalamin binding"/>
    <property type="evidence" value="ECO:0007669"/>
    <property type="project" value="InterPro"/>
</dbReference>
<dbReference type="OrthoDB" id="3384348at2"/>
<reference evidence="1 2" key="1">
    <citation type="submission" date="2019-06" db="EMBL/GenBank/DDBJ databases">
        <title>Sequencing the genomes of 1000 actinobacteria strains.</title>
        <authorList>
            <person name="Klenk H.-P."/>
        </authorList>
    </citation>
    <scope>NUCLEOTIDE SEQUENCE [LARGE SCALE GENOMIC DNA]</scope>
    <source>
        <strain evidence="1 2">DSM 102131</strain>
    </source>
</reference>
<gene>
    <name evidence="1" type="ORF">FHX75_111907</name>
</gene>
<evidence type="ECO:0000313" key="2">
    <source>
        <dbReference type="Proteomes" id="UP000319927"/>
    </source>
</evidence>
<organism evidence="1 2">
    <name type="scientific">Micromonospora palomenae</name>
    <dbReference type="NCBI Taxonomy" id="1461247"/>
    <lineage>
        <taxon>Bacteria</taxon>
        <taxon>Bacillati</taxon>
        <taxon>Actinomycetota</taxon>
        <taxon>Actinomycetes</taxon>
        <taxon>Micromonosporales</taxon>
        <taxon>Micromonosporaceae</taxon>
        <taxon>Micromonospora</taxon>
    </lineage>
</organism>
<dbReference type="GO" id="GO:0046872">
    <property type="term" value="F:metal ion binding"/>
    <property type="evidence" value="ECO:0007669"/>
    <property type="project" value="InterPro"/>
</dbReference>
<accession>A0A561WY03</accession>
<dbReference type="Gene3D" id="3.40.50.280">
    <property type="entry name" value="Cobalamin-binding domain"/>
    <property type="match status" value="1"/>
</dbReference>
<comment type="caution">
    <text evidence="1">The sequence shown here is derived from an EMBL/GenBank/DDBJ whole genome shotgun (WGS) entry which is preliminary data.</text>
</comment>
<dbReference type="InterPro" id="IPR036724">
    <property type="entry name" value="Cobalamin-bd_sf"/>
</dbReference>
<dbReference type="Proteomes" id="UP000319927">
    <property type="component" value="Unassembled WGS sequence"/>
</dbReference>
<sequence>MPADAVEAARKRLAVAAEDLDANRIAALVRDLAAEAGVAPVWERVCRPLLGGLRGHSATEIAIEHALSEGVRIGLDGYRRDRGRPLPPDGVLLAGAEQEAHCLGLHALAAALREQGRGCLLLGPALPWAALAAAVVRVRPHTVLVWSQTPLTGRAYRLVRFGRDFPRVRLFGAGPGWIEPFPPPSVRLTTFAAAVAACGAGGPP</sequence>